<dbReference type="Proteomes" id="UP001470230">
    <property type="component" value="Unassembled WGS sequence"/>
</dbReference>
<evidence type="ECO:0000313" key="1">
    <source>
        <dbReference type="EMBL" id="KAK8882326.1"/>
    </source>
</evidence>
<dbReference type="SUPFAM" id="SSF48371">
    <property type="entry name" value="ARM repeat"/>
    <property type="match status" value="1"/>
</dbReference>
<sequence>MIGKKKFSLIKTFKKQTTEDPSIDELDNELKDYIQNTILQFQECSNEENFEFLPTPISMLKDMLDNNYENNDIIYQILSNFECFFPLFFSLITNLQLDNDIYEILIPIISDITCYIEYPKYSSYATNQFIQALSGIFEYDIEKTNIIKIMSNIFTEANQDIQNFIISQISTIANELPEEEELCNYIIRFFYITTRYIHQLEPYHYQFIMKFLTSFIRFNNLFWFYSIEALIERGFDVDQFMIPEFILKYNQSLYSSSYKILKSVFYLLGSIINKSNYDNLSQLFDYKQAIKVIFQKYEKMDKKENKVILSGIDFLVSSAASGPEMQRYLLSLDILPKIEQLFNSSSFKIRSDLSYLYVNLIPQNNYEMRIQLLKNPFFNSSFLQLIESYKENIQAKILNIVYTTLLKGESLNDKSYHLFLIKSDFQSLVQDLSIDSEKINFKIDKILELLDKTE</sequence>
<accession>A0ABR2JTX3</accession>
<dbReference type="InterPro" id="IPR016024">
    <property type="entry name" value="ARM-type_fold"/>
</dbReference>
<evidence type="ECO:0000313" key="2">
    <source>
        <dbReference type="Proteomes" id="UP001470230"/>
    </source>
</evidence>
<dbReference type="EMBL" id="JAPFFF010000009">
    <property type="protein sequence ID" value="KAK8882326.1"/>
    <property type="molecule type" value="Genomic_DNA"/>
</dbReference>
<keyword evidence="2" id="KW-1185">Reference proteome</keyword>
<dbReference type="Gene3D" id="1.25.10.10">
    <property type="entry name" value="Leucine-rich Repeat Variant"/>
    <property type="match status" value="1"/>
</dbReference>
<dbReference type="InterPro" id="IPR011989">
    <property type="entry name" value="ARM-like"/>
</dbReference>
<name>A0ABR2JTX3_9EUKA</name>
<reference evidence="1 2" key="1">
    <citation type="submission" date="2024-04" db="EMBL/GenBank/DDBJ databases">
        <title>Tritrichomonas musculus Genome.</title>
        <authorList>
            <person name="Alves-Ferreira E."/>
            <person name="Grigg M."/>
            <person name="Lorenzi H."/>
            <person name="Galac M."/>
        </authorList>
    </citation>
    <scope>NUCLEOTIDE SEQUENCE [LARGE SCALE GENOMIC DNA]</scope>
    <source>
        <strain evidence="1 2">EAF2021</strain>
    </source>
</reference>
<organism evidence="1 2">
    <name type="scientific">Tritrichomonas musculus</name>
    <dbReference type="NCBI Taxonomy" id="1915356"/>
    <lineage>
        <taxon>Eukaryota</taxon>
        <taxon>Metamonada</taxon>
        <taxon>Parabasalia</taxon>
        <taxon>Tritrichomonadida</taxon>
        <taxon>Tritrichomonadidae</taxon>
        <taxon>Tritrichomonas</taxon>
    </lineage>
</organism>
<comment type="caution">
    <text evidence="1">The sequence shown here is derived from an EMBL/GenBank/DDBJ whole genome shotgun (WGS) entry which is preliminary data.</text>
</comment>
<protein>
    <submittedName>
        <fullName evidence="1">Uncharacterized protein</fullName>
    </submittedName>
</protein>
<proteinExistence type="predicted"/>
<gene>
    <name evidence="1" type="ORF">M9Y10_044968</name>
</gene>